<reference evidence="2" key="1">
    <citation type="submission" date="2019-11" db="EMBL/GenBank/DDBJ databases">
        <authorList>
            <person name="Liu Y."/>
            <person name="Hou J."/>
            <person name="Li T.-Q."/>
            <person name="Guan C.-H."/>
            <person name="Wu X."/>
            <person name="Wu H.-Z."/>
            <person name="Ling F."/>
            <person name="Zhang R."/>
            <person name="Shi X.-G."/>
            <person name="Ren J.-P."/>
            <person name="Chen E.-F."/>
            <person name="Sun J.-M."/>
        </authorList>
    </citation>
    <scope>NUCLEOTIDE SEQUENCE</scope>
    <source>
        <strain evidence="2">Adult_tree_wgs_1</strain>
        <tissue evidence="2">Leaves</tissue>
    </source>
</reference>
<comment type="caution">
    <text evidence="2">The sequence shown here is derived from an EMBL/GenBank/DDBJ whole genome shotgun (WGS) entry which is preliminary data.</text>
</comment>
<evidence type="ECO:0000313" key="3">
    <source>
        <dbReference type="Proteomes" id="UP000626092"/>
    </source>
</evidence>
<feature type="compositionally biased region" description="Polar residues" evidence="1">
    <location>
        <begin position="10"/>
        <end position="21"/>
    </location>
</feature>
<dbReference type="PANTHER" id="PTHR31923">
    <property type="entry name" value="BSD DOMAIN-CONTAINING PROTEIN"/>
    <property type="match status" value="1"/>
</dbReference>
<keyword evidence="3" id="KW-1185">Reference proteome</keyword>
<sequence>MDVYSWFRRSPSSANGQITKQEPQRDKAEEELFGVTDQLIDFIKTFTVETFKNFPLQDEEAANCDGVTGAGNVRKDLSEWQERHATLVLSKVKWSLDVVRLMMLLSSNLGAGGFFMECSLVLLVDRYELRAVQSARLRQMTNENENAPNASAYEVEMSETKQSTSNLDSVTHDIESGKE</sequence>
<dbReference type="EMBL" id="WJXA01000013">
    <property type="protein sequence ID" value="KAF7119702.1"/>
    <property type="molecule type" value="Genomic_DNA"/>
</dbReference>
<protein>
    <submittedName>
        <fullName evidence="2">Uncharacterized protein</fullName>
    </submittedName>
</protein>
<dbReference type="PANTHER" id="PTHR31923:SF3">
    <property type="entry name" value="BSD DOMAIN-CONTAINING PROTEIN"/>
    <property type="match status" value="1"/>
</dbReference>
<dbReference type="Proteomes" id="UP000626092">
    <property type="component" value="Unassembled WGS sequence"/>
</dbReference>
<proteinExistence type="predicted"/>
<evidence type="ECO:0000313" key="2">
    <source>
        <dbReference type="EMBL" id="KAF7119702.1"/>
    </source>
</evidence>
<feature type="compositionally biased region" description="Polar residues" evidence="1">
    <location>
        <begin position="160"/>
        <end position="169"/>
    </location>
</feature>
<dbReference type="OrthoDB" id="47923at2759"/>
<dbReference type="AlphaFoldDB" id="A0A834FYF0"/>
<accession>A0A834FYF0</accession>
<feature type="region of interest" description="Disordered" evidence="1">
    <location>
        <begin position="1"/>
        <end position="26"/>
    </location>
</feature>
<organism evidence="2 3">
    <name type="scientific">Rhododendron simsii</name>
    <name type="common">Sims's rhododendron</name>
    <dbReference type="NCBI Taxonomy" id="118357"/>
    <lineage>
        <taxon>Eukaryota</taxon>
        <taxon>Viridiplantae</taxon>
        <taxon>Streptophyta</taxon>
        <taxon>Embryophyta</taxon>
        <taxon>Tracheophyta</taxon>
        <taxon>Spermatophyta</taxon>
        <taxon>Magnoliopsida</taxon>
        <taxon>eudicotyledons</taxon>
        <taxon>Gunneridae</taxon>
        <taxon>Pentapetalae</taxon>
        <taxon>asterids</taxon>
        <taxon>Ericales</taxon>
        <taxon>Ericaceae</taxon>
        <taxon>Ericoideae</taxon>
        <taxon>Rhodoreae</taxon>
        <taxon>Rhododendron</taxon>
    </lineage>
</organism>
<feature type="region of interest" description="Disordered" evidence="1">
    <location>
        <begin position="142"/>
        <end position="179"/>
    </location>
</feature>
<evidence type="ECO:0000256" key="1">
    <source>
        <dbReference type="SAM" id="MobiDB-lite"/>
    </source>
</evidence>
<name>A0A834FYF0_RHOSS</name>
<gene>
    <name evidence="2" type="ORF">RHSIM_Rhsim13G0044900</name>
</gene>
<feature type="compositionally biased region" description="Basic and acidic residues" evidence="1">
    <location>
        <begin position="170"/>
        <end position="179"/>
    </location>
</feature>